<dbReference type="SMART" id="SM00220">
    <property type="entry name" value="S_TKc"/>
    <property type="match status" value="1"/>
</dbReference>
<dbReference type="GO" id="GO:0005737">
    <property type="term" value="C:cytoplasm"/>
    <property type="evidence" value="ECO:0007669"/>
    <property type="project" value="TreeGrafter"/>
</dbReference>
<dbReference type="GO" id="GO:0004674">
    <property type="term" value="F:protein serine/threonine kinase activity"/>
    <property type="evidence" value="ECO:0007669"/>
    <property type="project" value="TreeGrafter"/>
</dbReference>
<dbReference type="Gene3D" id="1.10.510.10">
    <property type="entry name" value="Transferase(Phosphotransferase) domain 1"/>
    <property type="match status" value="1"/>
</dbReference>
<feature type="region of interest" description="Disordered" evidence="1">
    <location>
        <begin position="174"/>
        <end position="193"/>
    </location>
</feature>
<dbReference type="EMBL" id="CAJPDT010000051">
    <property type="protein sequence ID" value="CAF9928806.1"/>
    <property type="molecule type" value="Genomic_DNA"/>
</dbReference>
<proteinExistence type="predicted"/>
<dbReference type="AlphaFoldDB" id="A0A8H3FWR5"/>
<evidence type="ECO:0000259" key="2">
    <source>
        <dbReference type="PROSITE" id="PS50011"/>
    </source>
</evidence>
<dbReference type="InterPro" id="IPR000719">
    <property type="entry name" value="Prot_kinase_dom"/>
</dbReference>
<dbReference type="CDD" id="cd00180">
    <property type="entry name" value="PKc"/>
    <property type="match status" value="1"/>
</dbReference>
<gene>
    <name evidence="3" type="ORF">IMSHALPRED_007742</name>
</gene>
<dbReference type="Pfam" id="PF00069">
    <property type="entry name" value="Pkinase"/>
    <property type="match status" value="1"/>
</dbReference>
<dbReference type="GO" id="GO:0005634">
    <property type="term" value="C:nucleus"/>
    <property type="evidence" value="ECO:0007669"/>
    <property type="project" value="TreeGrafter"/>
</dbReference>
<protein>
    <recommendedName>
        <fullName evidence="2">Protein kinase domain-containing protein</fullName>
    </recommendedName>
</protein>
<dbReference type="InterPro" id="IPR011009">
    <property type="entry name" value="Kinase-like_dom_sf"/>
</dbReference>
<reference evidence="3" key="1">
    <citation type="submission" date="2021-03" db="EMBL/GenBank/DDBJ databases">
        <authorList>
            <person name="Tagirdzhanova G."/>
        </authorList>
    </citation>
    <scope>NUCLEOTIDE SEQUENCE</scope>
</reference>
<dbReference type="GO" id="GO:0044773">
    <property type="term" value="P:mitotic DNA damage checkpoint signaling"/>
    <property type="evidence" value="ECO:0007669"/>
    <property type="project" value="TreeGrafter"/>
</dbReference>
<organism evidence="3 4">
    <name type="scientific">Imshaugia aleurites</name>
    <dbReference type="NCBI Taxonomy" id="172621"/>
    <lineage>
        <taxon>Eukaryota</taxon>
        <taxon>Fungi</taxon>
        <taxon>Dikarya</taxon>
        <taxon>Ascomycota</taxon>
        <taxon>Pezizomycotina</taxon>
        <taxon>Lecanoromycetes</taxon>
        <taxon>OSLEUM clade</taxon>
        <taxon>Lecanoromycetidae</taxon>
        <taxon>Lecanorales</taxon>
        <taxon>Lecanorineae</taxon>
        <taxon>Parmeliaceae</taxon>
        <taxon>Imshaugia</taxon>
    </lineage>
</organism>
<comment type="caution">
    <text evidence="3">The sequence shown here is derived from an EMBL/GenBank/DDBJ whole genome shotgun (WGS) entry which is preliminary data.</text>
</comment>
<dbReference type="Proteomes" id="UP000664534">
    <property type="component" value="Unassembled WGS sequence"/>
</dbReference>
<dbReference type="PROSITE" id="PS50011">
    <property type="entry name" value="PROTEIN_KINASE_DOM"/>
    <property type="match status" value="1"/>
</dbReference>
<evidence type="ECO:0000256" key="1">
    <source>
        <dbReference type="SAM" id="MobiDB-lite"/>
    </source>
</evidence>
<dbReference type="OrthoDB" id="4062651at2759"/>
<name>A0A8H3FWR5_9LECA</name>
<dbReference type="InterPro" id="IPR008271">
    <property type="entry name" value="Ser/Thr_kinase_AS"/>
</dbReference>
<accession>A0A8H3FWR5</accession>
<dbReference type="SUPFAM" id="SSF56112">
    <property type="entry name" value="Protein kinase-like (PK-like)"/>
    <property type="match status" value="1"/>
</dbReference>
<dbReference type="GO" id="GO:0005524">
    <property type="term" value="F:ATP binding"/>
    <property type="evidence" value="ECO:0007669"/>
    <property type="project" value="InterPro"/>
</dbReference>
<dbReference type="PANTHER" id="PTHR44167">
    <property type="entry name" value="OVARIAN-SPECIFIC SERINE/THREONINE-PROTEIN KINASE LOK-RELATED"/>
    <property type="match status" value="1"/>
</dbReference>
<sequence length="458" mass="51363">MARKDACYADIAAVLISASPDAEVVVAAQPQEDLAYQVLGDPNVLEIVTAPDPSLAARNAFESTSLLAAPPIFKAVLALRQQKASYVFGCSSDSNVRLCLAGVASEEVEMTLYYAEPGVHVRFFTNRTYVNNRPTEVGTRILSEITQIQIQSFMFYLMPVCSFTFGPHIDSSISSETSSAEQRPTSLNEVREGPRIGRGAQGSVYLYRSKKSRPLRAAKVVEAGDARDEKRARREFLIAPRVDHEFLIKVLDVCTFPEGMVIIMPLLELGTLHNLWEQKQKRLPISEAKTVTVQLLLGVAYLHSMLIMHRDVKPFNVLVNSLEPYLTIKLTDFGMAVWSRTAFSIGGTTMYCAPEIYQFHRTLKYDNKVDTFSIGMVALQLLGIRLNDTMYGSWYAFDTEVGTLIESDIQSTTSEERVVAFRTLQIMTAYYPSQRPRVAACFKVGWFEKSKKEWRPDV</sequence>
<evidence type="ECO:0000313" key="3">
    <source>
        <dbReference type="EMBL" id="CAF9928806.1"/>
    </source>
</evidence>
<feature type="domain" description="Protein kinase" evidence="2">
    <location>
        <begin position="190"/>
        <end position="447"/>
    </location>
</feature>
<dbReference type="PANTHER" id="PTHR44167:SF24">
    <property type="entry name" value="SERINE_THREONINE-PROTEIN KINASE CHK2"/>
    <property type="match status" value="1"/>
</dbReference>
<evidence type="ECO:0000313" key="4">
    <source>
        <dbReference type="Proteomes" id="UP000664534"/>
    </source>
</evidence>
<keyword evidence="4" id="KW-1185">Reference proteome</keyword>
<dbReference type="PROSITE" id="PS00108">
    <property type="entry name" value="PROTEIN_KINASE_ST"/>
    <property type="match status" value="1"/>
</dbReference>